<keyword evidence="5" id="KW-0234">DNA repair</keyword>
<dbReference type="InterPro" id="IPR012310">
    <property type="entry name" value="DNA_ligase_ATP-dep_cent"/>
</dbReference>
<dbReference type="GO" id="GO:0006281">
    <property type="term" value="P:DNA repair"/>
    <property type="evidence" value="ECO:0007669"/>
    <property type="project" value="UniProtKB-KW"/>
</dbReference>
<dbReference type="RefSeq" id="WP_233925199.1">
    <property type="nucleotide sequence ID" value="NZ_JAJVKT010000004.1"/>
</dbReference>
<gene>
    <name evidence="10" type="ORF">LZG35_04465</name>
</gene>
<dbReference type="Proteomes" id="UP001107961">
    <property type="component" value="Unassembled WGS sequence"/>
</dbReference>
<evidence type="ECO:0000256" key="2">
    <source>
        <dbReference type="ARBA" id="ARBA00022598"/>
    </source>
</evidence>
<dbReference type="Gene3D" id="3.30.1490.70">
    <property type="match status" value="1"/>
</dbReference>
<dbReference type="GO" id="GO:0005524">
    <property type="term" value="F:ATP binding"/>
    <property type="evidence" value="ECO:0007669"/>
    <property type="project" value="InterPro"/>
</dbReference>
<dbReference type="NCBIfam" id="NF006592">
    <property type="entry name" value="PRK09125.1"/>
    <property type="match status" value="1"/>
</dbReference>
<dbReference type="GO" id="GO:0006260">
    <property type="term" value="P:DNA replication"/>
    <property type="evidence" value="ECO:0007669"/>
    <property type="project" value="UniProtKB-KW"/>
</dbReference>
<feature type="signal peptide" evidence="7">
    <location>
        <begin position="1"/>
        <end position="26"/>
    </location>
</feature>
<dbReference type="EC" id="6.5.1.1" evidence="10"/>
<feature type="chain" id="PRO_5040496046" evidence="7">
    <location>
        <begin position="27"/>
        <end position="292"/>
    </location>
</feature>
<evidence type="ECO:0000256" key="4">
    <source>
        <dbReference type="ARBA" id="ARBA00022763"/>
    </source>
</evidence>
<dbReference type="Pfam" id="PF01068">
    <property type="entry name" value="DNA_ligase_A_M"/>
    <property type="match status" value="1"/>
</dbReference>
<dbReference type="Pfam" id="PF14743">
    <property type="entry name" value="DNA_ligase_OB_2"/>
    <property type="match status" value="1"/>
</dbReference>
<evidence type="ECO:0000259" key="9">
    <source>
        <dbReference type="Pfam" id="PF14743"/>
    </source>
</evidence>
<keyword evidence="7" id="KW-0732">Signal</keyword>
<evidence type="ECO:0000313" key="11">
    <source>
        <dbReference type="Proteomes" id="UP001107961"/>
    </source>
</evidence>
<dbReference type="GO" id="GO:0006310">
    <property type="term" value="P:DNA recombination"/>
    <property type="evidence" value="ECO:0007669"/>
    <property type="project" value="InterPro"/>
</dbReference>
<dbReference type="PANTHER" id="PTHR47810">
    <property type="entry name" value="DNA LIGASE"/>
    <property type="match status" value="1"/>
</dbReference>
<evidence type="ECO:0000313" key="10">
    <source>
        <dbReference type="EMBL" id="MCE7507878.1"/>
    </source>
</evidence>
<evidence type="ECO:0000256" key="3">
    <source>
        <dbReference type="ARBA" id="ARBA00022705"/>
    </source>
</evidence>
<dbReference type="EMBL" id="JAJVKT010000004">
    <property type="protein sequence ID" value="MCE7507878.1"/>
    <property type="molecule type" value="Genomic_DNA"/>
</dbReference>
<dbReference type="SUPFAM" id="SSF56091">
    <property type="entry name" value="DNA ligase/mRNA capping enzyme, catalytic domain"/>
    <property type="match status" value="1"/>
</dbReference>
<dbReference type="CDD" id="cd07896">
    <property type="entry name" value="Adenylation_kDNA_ligase_like"/>
    <property type="match status" value="1"/>
</dbReference>
<dbReference type="Gene3D" id="3.30.470.30">
    <property type="entry name" value="DNA ligase/mRNA capping enzyme"/>
    <property type="match status" value="1"/>
</dbReference>
<dbReference type="AlphaFoldDB" id="A0A9Q3W4E8"/>
<feature type="domain" description="ATP-dependent DNA ligase family profile" evidence="8">
    <location>
        <begin position="48"/>
        <end position="202"/>
    </location>
</feature>
<proteinExistence type="predicted"/>
<comment type="cofactor">
    <cofactor evidence="1">
        <name>a divalent metal cation</name>
        <dbReference type="ChEBI" id="CHEBI:60240"/>
    </cofactor>
</comment>
<dbReference type="CDD" id="cd08041">
    <property type="entry name" value="OBF_kDNA_ligase_like"/>
    <property type="match status" value="1"/>
</dbReference>
<protein>
    <submittedName>
        <fullName evidence="10">DNA ligase</fullName>
        <ecNumber evidence="10">6.5.1.1</ecNumber>
    </submittedName>
</protein>
<organism evidence="10 11">
    <name type="scientific">Alloalcanivorax xenomutans</name>
    <dbReference type="NCBI Taxonomy" id="1094342"/>
    <lineage>
        <taxon>Bacteria</taxon>
        <taxon>Pseudomonadati</taxon>
        <taxon>Pseudomonadota</taxon>
        <taxon>Gammaproteobacteria</taxon>
        <taxon>Oceanospirillales</taxon>
        <taxon>Alcanivoracaceae</taxon>
        <taxon>Alloalcanivorax</taxon>
    </lineage>
</organism>
<feature type="domain" description="DNA ligase OB-like" evidence="9">
    <location>
        <begin position="216"/>
        <end position="281"/>
    </location>
</feature>
<evidence type="ECO:0000259" key="8">
    <source>
        <dbReference type="Pfam" id="PF01068"/>
    </source>
</evidence>
<sequence length="292" mass="32184">MSRPILYFIGALLIAAALIMAAAARAAKAPALMQANIYQEGIDLTGYWVSEKLDGVRAFWDGQQLLSRNGNVIDTPPGFTEGFPTQPLDGELWMGRGTFSQLVGILNRRTPSAEPWRHIYFMAFDLPSSPGPFDQRLPRLRKLIDDAALPHLHMVDQLRGRDHATLMRDLEQVVAAGGEGLMLHRGGAPYRGERNDDLLKVKPYLDAEAEVVAVIPGEGKYTGMMGALLVKTPGGRHFRLGTGFSDALRARPPAIGSVVTYKYHGHTRHGLPRFASFLRLREEGPGFTRSSR</sequence>
<comment type="catalytic activity">
    <reaction evidence="6">
        <text>ATP + (deoxyribonucleotide)n-3'-hydroxyl + 5'-phospho-(deoxyribonucleotide)m = (deoxyribonucleotide)n+m + AMP + diphosphate.</text>
        <dbReference type="EC" id="6.5.1.1"/>
    </reaction>
</comment>
<name>A0A9Q3W4E8_9GAMM</name>
<dbReference type="Gene3D" id="2.40.50.140">
    <property type="entry name" value="Nucleic acid-binding proteins"/>
    <property type="match status" value="1"/>
</dbReference>
<comment type="caution">
    <text evidence="10">The sequence shown here is derived from an EMBL/GenBank/DDBJ whole genome shotgun (WGS) entry which is preliminary data.</text>
</comment>
<dbReference type="InterPro" id="IPR012340">
    <property type="entry name" value="NA-bd_OB-fold"/>
</dbReference>
<evidence type="ECO:0000256" key="5">
    <source>
        <dbReference type="ARBA" id="ARBA00023204"/>
    </source>
</evidence>
<dbReference type="GO" id="GO:0003910">
    <property type="term" value="F:DNA ligase (ATP) activity"/>
    <property type="evidence" value="ECO:0007669"/>
    <property type="project" value="UniProtKB-EC"/>
</dbReference>
<keyword evidence="11" id="KW-1185">Reference proteome</keyword>
<keyword evidence="2 10" id="KW-0436">Ligase</keyword>
<evidence type="ECO:0000256" key="1">
    <source>
        <dbReference type="ARBA" id="ARBA00001968"/>
    </source>
</evidence>
<dbReference type="InterPro" id="IPR029319">
    <property type="entry name" value="DNA_ligase_OB"/>
</dbReference>
<dbReference type="PANTHER" id="PTHR47810:SF1">
    <property type="entry name" value="DNA LIGASE B"/>
    <property type="match status" value="1"/>
</dbReference>
<reference evidence="10" key="1">
    <citation type="submission" date="2022-01" db="EMBL/GenBank/DDBJ databases">
        <authorList>
            <person name="Karlyshev A.V."/>
            <person name="Jaspars M."/>
        </authorList>
    </citation>
    <scope>NUCLEOTIDE SEQUENCE</scope>
    <source>
        <strain evidence="10">AGSA3-2</strain>
    </source>
</reference>
<dbReference type="InterPro" id="IPR050326">
    <property type="entry name" value="NAD_dep_DNA_ligaseB"/>
</dbReference>
<evidence type="ECO:0000256" key="6">
    <source>
        <dbReference type="ARBA" id="ARBA00034003"/>
    </source>
</evidence>
<accession>A0A9Q3W4E8</accession>
<dbReference type="SUPFAM" id="SSF50249">
    <property type="entry name" value="Nucleic acid-binding proteins"/>
    <property type="match status" value="1"/>
</dbReference>
<keyword evidence="3" id="KW-0235">DNA replication</keyword>
<keyword evidence="4" id="KW-0227">DNA damage</keyword>
<evidence type="ECO:0000256" key="7">
    <source>
        <dbReference type="SAM" id="SignalP"/>
    </source>
</evidence>